<proteinExistence type="inferred from homology"/>
<keyword evidence="2 3" id="KW-0732">Signal</keyword>
<dbReference type="SUPFAM" id="SSF53822">
    <property type="entry name" value="Periplasmic binding protein-like I"/>
    <property type="match status" value="1"/>
</dbReference>
<dbReference type="Pfam" id="PF13458">
    <property type="entry name" value="Peripla_BP_6"/>
    <property type="match status" value="1"/>
</dbReference>
<evidence type="ECO:0000256" key="2">
    <source>
        <dbReference type="ARBA" id="ARBA00022729"/>
    </source>
</evidence>
<dbReference type="AlphaFoldDB" id="A0A556AWS4"/>
<dbReference type="OrthoDB" id="9794229at2"/>
<dbReference type="InterPro" id="IPR028081">
    <property type="entry name" value="Leu-bd"/>
</dbReference>
<dbReference type="RefSeq" id="WP_143947335.1">
    <property type="nucleotide sequence ID" value="NZ_BAABMB010000001.1"/>
</dbReference>
<evidence type="ECO:0000259" key="4">
    <source>
        <dbReference type="Pfam" id="PF13458"/>
    </source>
</evidence>
<reference evidence="5 6" key="1">
    <citation type="submission" date="2019-07" db="EMBL/GenBank/DDBJ databases">
        <title>Qingshengfaniella alkalisoli gen. nov., sp. nov., isolated from saline soil.</title>
        <authorList>
            <person name="Xu L."/>
            <person name="Huang X.-X."/>
            <person name="Sun J.-Q."/>
        </authorList>
    </citation>
    <scope>NUCLEOTIDE SEQUENCE [LARGE SCALE GENOMIC DNA]</scope>
    <source>
        <strain evidence="5 6">DSM 27279</strain>
    </source>
</reference>
<evidence type="ECO:0000256" key="1">
    <source>
        <dbReference type="ARBA" id="ARBA00010062"/>
    </source>
</evidence>
<keyword evidence="6" id="KW-1185">Reference proteome</keyword>
<dbReference type="InterPro" id="IPR051010">
    <property type="entry name" value="BCAA_transport"/>
</dbReference>
<evidence type="ECO:0000256" key="3">
    <source>
        <dbReference type="SAM" id="SignalP"/>
    </source>
</evidence>
<name>A0A556AWS4_9BURK</name>
<dbReference type="PANTHER" id="PTHR30483">
    <property type="entry name" value="LEUCINE-SPECIFIC-BINDING PROTEIN"/>
    <property type="match status" value="1"/>
</dbReference>
<dbReference type="PANTHER" id="PTHR30483:SF6">
    <property type="entry name" value="PERIPLASMIC BINDING PROTEIN OF ABC TRANSPORTER FOR NATURAL AMINO ACIDS"/>
    <property type="match status" value="1"/>
</dbReference>
<comment type="similarity">
    <text evidence="1">Belongs to the leucine-binding protein family.</text>
</comment>
<evidence type="ECO:0000313" key="6">
    <source>
        <dbReference type="Proteomes" id="UP000318405"/>
    </source>
</evidence>
<protein>
    <submittedName>
        <fullName evidence="5">ABC transporter substrate-binding protein</fullName>
    </submittedName>
</protein>
<evidence type="ECO:0000313" key="5">
    <source>
        <dbReference type="EMBL" id="TSH97380.1"/>
    </source>
</evidence>
<feature type="signal peptide" evidence="3">
    <location>
        <begin position="1"/>
        <end position="23"/>
    </location>
</feature>
<organism evidence="5 6">
    <name type="scientific">Verticiella sediminum</name>
    <dbReference type="NCBI Taxonomy" id="1247510"/>
    <lineage>
        <taxon>Bacteria</taxon>
        <taxon>Pseudomonadati</taxon>
        <taxon>Pseudomonadota</taxon>
        <taxon>Betaproteobacteria</taxon>
        <taxon>Burkholderiales</taxon>
        <taxon>Alcaligenaceae</taxon>
        <taxon>Verticiella</taxon>
    </lineage>
</organism>
<dbReference type="InterPro" id="IPR028082">
    <property type="entry name" value="Peripla_BP_I"/>
</dbReference>
<dbReference type="Proteomes" id="UP000318405">
    <property type="component" value="Unassembled WGS sequence"/>
</dbReference>
<sequence length="408" mass="44252">MKRLFSRTMLALGVLAAGSAVHAAEPFRVAHVTDLSGALAAYAQQLATGMDMGFEYATQGKMEVAGRKIELIRKDSQGDPARARALVEEAYAEDDAHIVVGPVASGVALATLPIAEEYERVIMPEGVADAITGASWNRYVVRVGRNSSQDAVSNAVALGKPGVCVATIAQDYAFGRDGVAAYKQAMTPTGGQVVHEEYLPTDATDFTAAAERLFGSLRERSDCAEGKYIFAIWAGSVNPLARIQDLQPQRFGIKLAAGGNILPVLASYADLEGMEGAGFYYFESPANPINDWMVREHFARFKAAPDFFTAQGFSQALAIVAALEKSGGKSDADDLLEAFHGLTFETPKGTMQIRPEDGQALQSMYHFRIKREERDNWFADRKGPVGVPEMVREIKFDEMDIPVRNKKG</sequence>
<comment type="caution">
    <text evidence="5">The sequence shown here is derived from an EMBL/GenBank/DDBJ whole genome shotgun (WGS) entry which is preliminary data.</text>
</comment>
<dbReference type="EMBL" id="VLTJ01000010">
    <property type="protein sequence ID" value="TSH97380.1"/>
    <property type="molecule type" value="Genomic_DNA"/>
</dbReference>
<dbReference type="CDD" id="cd06328">
    <property type="entry name" value="PBP1_SBP-like"/>
    <property type="match status" value="1"/>
</dbReference>
<feature type="domain" description="Leucine-binding protein" evidence="4">
    <location>
        <begin position="27"/>
        <end position="370"/>
    </location>
</feature>
<accession>A0A556AWS4</accession>
<gene>
    <name evidence="5" type="ORF">FOZ76_06570</name>
</gene>
<dbReference type="Gene3D" id="3.40.50.2300">
    <property type="match status" value="2"/>
</dbReference>
<feature type="chain" id="PRO_5021800162" evidence="3">
    <location>
        <begin position="24"/>
        <end position="408"/>
    </location>
</feature>